<dbReference type="OrthoDB" id="2331083at2759"/>
<name>A0A2D3UN37_9PEZI</name>
<reference evidence="1 2" key="1">
    <citation type="submission" date="2016-03" db="EMBL/GenBank/DDBJ databases">
        <authorList>
            <person name="Ploux O."/>
        </authorList>
    </citation>
    <scope>NUCLEOTIDE SEQUENCE [LARGE SCALE GENOMIC DNA]</scope>
    <source>
        <strain evidence="1 2">URUG2</strain>
    </source>
</reference>
<organism evidence="1 2">
    <name type="scientific">Ramularia collo-cygni</name>
    <dbReference type="NCBI Taxonomy" id="112498"/>
    <lineage>
        <taxon>Eukaryota</taxon>
        <taxon>Fungi</taxon>
        <taxon>Dikarya</taxon>
        <taxon>Ascomycota</taxon>
        <taxon>Pezizomycotina</taxon>
        <taxon>Dothideomycetes</taxon>
        <taxon>Dothideomycetidae</taxon>
        <taxon>Mycosphaerellales</taxon>
        <taxon>Mycosphaerellaceae</taxon>
        <taxon>Ramularia</taxon>
    </lineage>
</organism>
<dbReference type="AlphaFoldDB" id="A0A2D3UN37"/>
<dbReference type="Pfam" id="PF06516">
    <property type="entry name" value="NUP"/>
    <property type="match status" value="1"/>
</dbReference>
<evidence type="ECO:0000313" key="1">
    <source>
        <dbReference type="EMBL" id="CZT16051.1"/>
    </source>
</evidence>
<dbReference type="GO" id="GO:0005783">
    <property type="term" value="C:endoplasmic reticulum"/>
    <property type="evidence" value="ECO:0007669"/>
    <property type="project" value="TreeGrafter"/>
</dbReference>
<sequence length="413" mass="44877">MTVLGLILRSFLLTQFCDMWTSISRALTLGGLLSGAVASYGDTIKPKVFIISMFDPEAEIWYGIPEFDLLANNITVPGFSPLFPEAHCTSNGEICQLTTGESEINAATTISSLVRSPHFDLTTTYFMIAGIGGVNPKVATICSVTFARYAVQVALQREFDMRDIPSNYTTGYIPLGAKAPDEYPTSIYGTEVYELNQDLQHLAAKFARRATLNDSDTAIAYRSQYASSPAYAPGAAPPKVVECDVATSDVYYSGDLLSEAFGNFTRLITNGTGNYCTTAQEDNASLEAFLRAAVDKLVDFSRIMIMRTASDFDRPPMGQAATTNLLYVDQGAFKPAVENIYLAGREIIGEILGGWNETFAKGIKATNYIGNIFGTLGGTPDFGPYTYDNTPDFKRSVKRSTRGRRGSVVVGHS</sequence>
<gene>
    <name evidence="1" type="ORF">RCC_12163</name>
</gene>
<dbReference type="PANTHER" id="PTHR38643:SF1">
    <property type="entry name" value="PURINE NUCLEOSIDE PERMEASE C285.05-RELATED"/>
    <property type="match status" value="1"/>
</dbReference>
<dbReference type="Proteomes" id="UP000225277">
    <property type="component" value="Unassembled WGS sequence"/>
</dbReference>
<keyword evidence="2" id="KW-1185">Reference proteome</keyword>
<protein>
    <submittedName>
        <fullName evidence="1">Related to purine nucleoside permease</fullName>
    </submittedName>
</protein>
<accession>A0A2D3UN37</accession>
<dbReference type="STRING" id="112498.A0A2D3UN37"/>
<dbReference type="RefSeq" id="XP_023622944.1">
    <property type="nucleotide sequence ID" value="XM_023767176.1"/>
</dbReference>
<dbReference type="InterPro" id="IPR009486">
    <property type="entry name" value="Pur_nuclsid_perm"/>
</dbReference>
<dbReference type="GO" id="GO:0055085">
    <property type="term" value="P:transmembrane transport"/>
    <property type="evidence" value="ECO:0007669"/>
    <property type="project" value="InterPro"/>
</dbReference>
<dbReference type="GeneID" id="35606719"/>
<dbReference type="EMBL" id="FJUY01000002">
    <property type="protein sequence ID" value="CZT16051.1"/>
    <property type="molecule type" value="Genomic_DNA"/>
</dbReference>
<evidence type="ECO:0000313" key="2">
    <source>
        <dbReference type="Proteomes" id="UP000225277"/>
    </source>
</evidence>
<dbReference type="PANTHER" id="PTHR38643">
    <property type="entry name" value="PURINE NUCLEOSIDE PERMEASE C285.05-RELATED"/>
    <property type="match status" value="1"/>
</dbReference>
<proteinExistence type="predicted"/>